<feature type="transmembrane region" description="Helical" evidence="1">
    <location>
        <begin position="6"/>
        <end position="25"/>
    </location>
</feature>
<name>A0A5N8W6D2_9ACTN</name>
<keyword evidence="1" id="KW-0472">Membrane</keyword>
<comment type="caution">
    <text evidence="2">The sequence shown here is derived from an EMBL/GenBank/DDBJ whole genome shotgun (WGS) entry which is preliminary data.</text>
</comment>
<dbReference type="Proteomes" id="UP000326979">
    <property type="component" value="Unassembled WGS sequence"/>
</dbReference>
<protein>
    <recommendedName>
        <fullName evidence="4">Secreted protein</fullName>
    </recommendedName>
</protein>
<organism evidence="2 3">
    <name type="scientific">Streptomyces phyllanthi</name>
    <dbReference type="NCBI Taxonomy" id="1803180"/>
    <lineage>
        <taxon>Bacteria</taxon>
        <taxon>Bacillati</taxon>
        <taxon>Actinomycetota</taxon>
        <taxon>Actinomycetes</taxon>
        <taxon>Kitasatosporales</taxon>
        <taxon>Streptomycetaceae</taxon>
        <taxon>Streptomyces</taxon>
    </lineage>
</organism>
<keyword evidence="1" id="KW-1133">Transmembrane helix</keyword>
<gene>
    <name evidence="2" type="ORF">FNH04_18975</name>
</gene>
<evidence type="ECO:0000313" key="2">
    <source>
        <dbReference type="EMBL" id="MPY41908.1"/>
    </source>
</evidence>
<accession>A0A5N8W6D2</accession>
<evidence type="ECO:0008006" key="4">
    <source>
        <dbReference type="Google" id="ProtNLM"/>
    </source>
</evidence>
<keyword evidence="1" id="KW-0812">Transmembrane</keyword>
<reference evidence="2 3" key="1">
    <citation type="submission" date="2019-07" db="EMBL/GenBank/DDBJ databases">
        <title>New species of Amycolatopsis and Streptomyces.</title>
        <authorList>
            <person name="Duangmal K."/>
            <person name="Teo W.F.A."/>
            <person name="Lipun K."/>
        </authorList>
    </citation>
    <scope>NUCLEOTIDE SEQUENCE [LARGE SCALE GENOMIC DNA]</scope>
    <source>
        <strain evidence="2 3">TISTR 2346</strain>
    </source>
</reference>
<dbReference type="AlphaFoldDB" id="A0A5N8W6D2"/>
<proteinExistence type="predicted"/>
<keyword evidence="3" id="KW-1185">Reference proteome</keyword>
<evidence type="ECO:0000256" key="1">
    <source>
        <dbReference type="SAM" id="Phobius"/>
    </source>
</evidence>
<dbReference type="EMBL" id="VJZE01000121">
    <property type="protein sequence ID" value="MPY41908.1"/>
    <property type="molecule type" value="Genomic_DNA"/>
</dbReference>
<evidence type="ECO:0000313" key="3">
    <source>
        <dbReference type="Proteomes" id="UP000326979"/>
    </source>
</evidence>
<sequence length="180" mass="20030">MTAFLNQLPALIGVIVGVLGTLLTARLNDRAQWTRALSVRWDERRLDAYSEYARALKEVHLLAHRITAPSRPASRAHPVDRTTGLELMAQADAQRTKAWEGVLLLGDADTVAAARDWRWAVLQLERAARGIAGDDFDWVAAVRRADEGRDRFYDAARASLTVGSGDVAQARWLTDRHMNS</sequence>